<evidence type="ECO:0000256" key="1">
    <source>
        <dbReference type="ARBA" id="ARBA00023016"/>
    </source>
</evidence>
<evidence type="ECO:0000313" key="5">
    <source>
        <dbReference type="EMBL" id="KIM60530.1"/>
    </source>
</evidence>
<dbReference type="Gene3D" id="2.60.40.790">
    <property type="match status" value="1"/>
</dbReference>
<dbReference type="FunCoup" id="A0A0C3DIK2">
    <property type="interactions" value="171"/>
</dbReference>
<dbReference type="Pfam" id="PF00011">
    <property type="entry name" value="HSP20"/>
    <property type="match status" value="1"/>
</dbReference>
<dbReference type="PANTHER" id="PTHR11527">
    <property type="entry name" value="HEAT-SHOCK PROTEIN 20 FAMILY MEMBER"/>
    <property type="match status" value="1"/>
</dbReference>
<proteinExistence type="inferred from homology"/>
<dbReference type="AlphaFoldDB" id="A0A0C3DIK2"/>
<accession>A0A0C3DIK2</accession>
<dbReference type="HOGENOM" id="CLU_046737_12_0_1"/>
<comment type="similarity">
    <text evidence="2 3">Belongs to the small heat shock protein (HSP20) family.</text>
</comment>
<dbReference type="SUPFAM" id="SSF49764">
    <property type="entry name" value="HSP20-like chaperones"/>
    <property type="match status" value="1"/>
</dbReference>
<dbReference type="InterPro" id="IPR002068">
    <property type="entry name" value="A-crystallin/Hsp20_dom"/>
</dbReference>
<keyword evidence="6" id="KW-1185">Reference proteome</keyword>
<dbReference type="InParanoid" id="A0A0C3DIK2"/>
<dbReference type="STRING" id="1036808.A0A0C3DIK2"/>
<evidence type="ECO:0000313" key="6">
    <source>
        <dbReference type="Proteomes" id="UP000053989"/>
    </source>
</evidence>
<dbReference type="Proteomes" id="UP000053989">
    <property type="component" value="Unassembled WGS sequence"/>
</dbReference>
<evidence type="ECO:0000259" key="4">
    <source>
        <dbReference type="PROSITE" id="PS01031"/>
    </source>
</evidence>
<dbReference type="InterPro" id="IPR008978">
    <property type="entry name" value="HSP20-like_chaperone"/>
</dbReference>
<sequence>MSFPVRFYYDPFFEFDRVFEDAFVARCDAPSTVVEGGRNSGNSEHQLPFRPRMNLHENNEANTVTATFELPGLKSHDVSIEVRQDRLTVSGEFSKGESREGNGYAVRERRHGKFSRTVRLPVGVQPGDVNANMEDGLLNITFPKTTVEQRPHRIIIS</sequence>
<dbReference type="EMBL" id="KN822061">
    <property type="protein sequence ID" value="KIM60530.1"/>
    <property type="molecule type" value="Genomic_DNA"/>
</dbReference>
<reference evidence="5 6" key="1">
    <citation type="submission" date="2014-04" db="EMBL/GenBank/DDBJ databases">
        <authorList>
            <consortium name="DOE Joint Genome Institute"/>
            <person name="Kuo A."/>
            <person name="Kohler A."/>
            <person name="Nagy L.G."/>
            <person name="Floudas D."/>
            <person name="Copeland A."/>
            <person name="Barry K.W."/>
            <person name="Cichocki N."/>
            <person name="Veneault-Fourrey C."/>
            <person name="LaButti K."/>
            <person name="Lindquist E.A."/>
            <person name="Lipzen A."/>
            <person name="Lundell T."/>
            <person name="Morin E."/>
            <person name="Murat C."/>
            <person name="Sun H."/>
            <person name="Tunlid A."/>
            <person name="Henrissat B."/>
            <person name="Grigoriev I.V."/>
            <person name="Hibbett D.S."/>
            <person name="Martin F."/>
            <person name="Nordberg H.P."/>
            <person name="Cantor M.N."/>
            <person name="Hua S.X."/>
        </authorList>
    </citation>
    <scope>NUCLEOTIDE SEQUENCE [LARGE SCALE GENOMIC DNA]</scope>
    <source>
        <strain evidence="5 6">Foug A</strain>
    </source>
</reference>
<keyword evidence="1" id="KW-0346">Stress response</keyword>
<gene>
    <name evidence="5" type="ORF">SCLCIDRAFT_1216814</name>
</gene>
<evidence type="ECO:0000256" key="3">
    <source>
        <dbReference type="RuleBase" id="RU003616"/>
    </source>
</evidence>
<feature type="domain" description="SHSP" evidence="4">
    <location>
        <begin position="44"/>
        <end position="157"/>
    </location>
</feature>
<name>A0A0C3DIK2_9AGAM</name>
<reference evidence="6" key="2">
    <citation type="submission" date="2015-01" db="EMBL/GenBank/DDBJ databases">
        <title>Evolutionary Origins and Diversification of the Mycorrhizal Mutualists.</title>
        <authorList>
            <consortium name="DOE Joint Genome Institute"/>
            <consortium name="Mycorrhizal Genomics Consortium"/>
            <person name="Kohler A."/>
            <person name="Kuo A."/>
            <person name="Nagy L.G."/>
            <person name="Floudas D."/>
            <person name="Copeland A."/>
            <person name="Barry K.W."/>
            <person name="Cichocki N."/>
            <person name="Veneault-Fourrey C."/>
            <person name="LaButti K."/>
            <person name="Lindquist E.A."/>
            <person name="Lipzen A."/>
            <person name="Lundell T."/>
            <person name="Morin E."/>
            <person name="Murat C."/>
            <person name="Riley R."/>
            <person name="Ohm R."/>
            <person name="Sun H."/>
            <person name="Tunlid A."/>
            <person name="Henrissat B."/>
            <person name="Grigoriev I.V."/>
            <person name="Hibbett D.S."/>
            <person name="Martin F."/>
        </authorList>
    </citation>
    <scope>NUCLEOTIDE SEQUENCE [LARGE SCALE GENOMIC DNA]</scope>
    <source>
        <strain evidence="6">Foug A</strain>
    </source>
</reference>
<dbReference type="PROSITE" id="PS01031">
    <property type="entry name" value="SHSP"/>
    <property type="match status" value="1"/>
</dbReference>
<dbReference type="InterPro" id="IPR031107">
    <property type="entry name" value="Small_HSP"/>
</dbReference>
<dbReference type="CDD" id="cd06464">
    <property type="entry name" value="ACD_sHsps-like"/>
    <property type="match status" value="1"/>
</dbReference>
<evidence type="ECO:0000256" key="2">
    <source>
        <dbReference type="PROSITE-ProRule" id="PRU00285"/>
    </source>
</evidence>
<dbReference type="OrthoDB" id="1431247at2759"/>
<organism evidence="5 6">
    <name type="scientific">Scleroderma citrinum Foug A</name>
    <dbReference type="NCBI Taxonomy" id="1036808"/>
    <lineage>
        <taxon>Eukaryota</taxon>
        <taxon>Fungi</taxon>
        <taxon>Dikarya</taxon>
        <taxon>Basidiomycota</taxon>
        <taxon>Agaricomycotina</taxon>
        <taxon>Agaricomycetes</taxon>
        <taxon>Agaricomycetidae</taxon>
        <taxon>Boletales</taxon>
        <taxon>Sclerodermatineae</taxon>
        <taxon>Sclerodermataceae</taxon>
        <taxon>Scleroderma</taxon>
    </lineage>
</organism>
<protein>
    <recommendedName>
        <fullName evidence="4">SHSP domain-containing protein</fullName>
    </recommendedName>
</protein>